<protein>
    <recommendedName>
        <fullName evidence="1">G domain-containing protein</fullName>
    </recommendedName>
</protein>
<evidence type="ECO:0000313" key="3">
    <source>
        <dbReference type="Proteomes" id="UP000195893"/>
    </source>
</evidence>
<dbReference type="GO" id="GO:0005525">
    <property type="term" value="F:GTP binding"/>
    <property type="evidence" value="ECO:0007669"/>
    <property type="project" value="InterPro"/>
</dbReference>
<dbReference type="Proteomes" id="UP000195893">
    <property type="component" value="Unassembled WGS sequence"/>
</dbReference>
<dbReference type="AlphaFoldDB" id="A0A1Y5NCF9"/>
<dbReference type="Gene3D" id="3.40.50.300">
    <property type="entry name" value="P-loop containing nucleotide triphosphate hydrolases"/>
    <property type="match status" value="1"/>
</dbReference>
<dbReference type="PANTHER" id="PTHR11649">
    <property type="entry name" value="MSS1/TRME-RELATED GTP-BINDING PROTEIN"/>
    <property type="match status" value="1"/>
</dbReference>
<sequence>MTKFEVALQKEFEDQRMAIKKPNLAIVGGTGVGKSSLINRIFGKNAAKAGVGAPITKGMNRIEDPSQSVPIVFYDTEGYETTSTNEQNNTNFEQSIIPELEKLQKKNLDEQIHIVWYCISIANHRVTPYDIKNIKYFKDNGYKIAIVFTKCDTDEELGDGSGKDANAFKGIIKEKIGPMDFFETTNDESIELDIDALLEWSVGQLDDDMLRQAFISAQISSIELKKQEAYRIVKIAATTTAATAGLNPVPVSDALLIAPQQIAMCLKITNIFWLNTGSALKLGELLRTQLLQIVGKAAAASLTKFIPILGQLINAAVAGSLTYGFGVAIVEANAKALDEFLKTGQMPVWTKVFSSKFISEIMNKSISQFKG</sequence>
<proteinExistence type="predicted"/>
<organism evidence="2 3">
    <name type="scientific">Campylobacter concisus</name>
    <dbReference type="NCBI Taxonomy" id="199"/>
    <lineage>
        <taxon>Bacteria</taxon>
        <taxon>Pseudomonadati</taxon>
        <taxon>Campylobacterota</taxon>
        <taxon>Epsilonproteobacteria</taxon>
        <taxon>Campylobacterales</taxon>
        <taxon>Campylobacteraceae</taxon>
        <taxon>Campylobacter</taxon>
    </lineage>
</organism>
<dbReference type="SUPFAM" id="SSF52540">
    <property type="entry name" value="P-loop containing nucleoside triphosphate hydrolases"/>
    <property type="match status" value="1"/>
</dbReference>
<dbReference type="PANTHER" id="PTHR11649:SF13">
    <property type="entry name" value="ENGB-TYPE G DOMAIN-CONTAINING PROTEIN"/>
    <property type="match status" value="1"/>
</dbReference>
<evidence type="ECO:0000313" key="2">
    <source>
        <dbReference type="EMBL" id="OUT17164.1"/>
    </source>
</evidence>
<dbReference type="Pfam" id="PF01926">
    <property type="entry name" value="MMR_HSR1"/>
    <property type="match status" value="1"/>
</dbReference>
<feature type="domain" description="G" evidence="1">
    <location>
        <begin position="24"/>
        <end position="150"/>
    </location>
</feature>
<dbReference type="CDD" id="cd00882">
    <property type="entry name" value="Ras_like_GTPase"/>
    <property type="match status" value="1"/>
</dbReference>
<dbReference type="InterPro" id="IPR027417">
    <property type="entry name" value="P-loop_NTPase"/>
</dbReference>
<gene>
    <name evidence="2" type="ORF">B9N60_06830</name>
</gene>
<dbReference type="RefSeq" id="WP_087581801.1">
    <property type="nucleotide sequence ID" value="NZ_NDYQ01000009.1"/>
</dbReference>
<comment type="caution">
    <text evidence="2">The sequence shown here is derived from an EMBL/GenBank/DDBJ whole genome shotgun (WGS) entry which is preliminary data.</text>
</comment>
<dbReference type="InterPro" id="IPR006073">
    <property type="entry name" value="GTP-bd"/>
</dbReference>
<accession>A0A1Y5NCF9</accession>
<evidence type="ECO:0000259" key="1">
    <source>
        <dbReference type="Pfam" id="PF01926"/>
    </source>
</evidence>
<dbReference type="EMBL" id="NDYQ01000009">
    <property type="protein sequence ID" value="OUT17164.1"/>
    <property type="molecule type" value="Genomic_DNA"/>
</dbReference>
<reference evidence="2 3" key="1">
    <citation type="submission" date="2017-04" db="EMBL/GenBank/DDBJ databases">
        <title>Complete genome of Campylobacter concisus ATCC 33237T and draft genomes for an additional eight well characterized C. concisus strains.</title>
        <authorList>
            <person name="Cornelius A.J."/>
            <person name="Miller W.G."/>
            <person name="Lastovica A.J."/>
            <person name="On S.L."/>
            <person name="French N.P."/>
            <person name="Vandenberg O."/>
            <person name="Biggs P.J."/>
        </authorList>
    </citation>
    <scope>NUCLEOTIDE SEQUENCE [LARGE SCALE GENOMIC DNA]</scope>
    <source>
        <strain evidence="2 3">Lasto127.99</strain>
    </source>
</reference>
<name>A0A1Y5NCF9_9BACT</name>